<dbReference type="AlphaFoldDB" id="A0ABD3QDB8"/>
<dbReference type="InterPro" id="IPR017853">
    <property type="entry name" value="GH"/>
</dbReference>
<organism evidence="2 3">
    <name type="scientific">Stephanodiscus triporus</name>
    <dbReference type="NCBI Taxonomy" id="2934178"/>
    <lineage>
        <taxon>Eukaryota</taxon>
        <taxon>Sar</taxon>
        <taxon>Stramenopiles</taxon>
        <taxon>Ochrophyta</taxon>
        <taxon>Bacillariophyta</taxon>
        <taxon>Coscinodiscophyceae</taxon>
        <taxon>Thalassiosirophycidae</taxon>
        <taxon>Stephanodiscales</taxon>
        <taxon>Stephanodiscaceae</taxon>
        <taxon>Stephanodiscus</taxon>
    </lineage>
</organism>
<comment type="caution">
    <text evidence="2">The sequence shown here is derived from an EMBL/GenBank/DDBJ whole genome shotgun (WGS) entry which is preliminary data.</text>
</comment>
<dbReference type="Proteomes" id="UP001530315">
    <property type="component" value="Unassembled WGS sequence"/>
</dbReference>
<dbReference type="Gene3D" id="3.20.20.70">
    <property type="entry name" value="Aldolase class I"/>
    <property type="match status" value="1"/>
</dbReference>
<keyword evidence="3" id="KW-1185">Reference proteome</keyword>
<dbReference type="SUPFAM" id="SSF51445">
    <property type="entry name" value="(Trans)glycosidases"/>
    <property type="match status" value="1"/>
</dbReference>
<protein>
    <submittedName>
        <fullName evidence="2">Uncharacterized protein</fullName>
    </submittedName>
</protein>
<reference evidence="2 3" key="1">
    <citation type="submission" date="2024-10" db="EMBL/GenBank/DDBJ databases">
        <title>Updated reference genomes for cyclostephanoid diatoms.</title>
        <authorList>
            <person name="Roberts W.R."/>
            <person name="Alverson A.J."/>
        </authorList>
    </citation>
    <scope>NUCLEOTIDE SEQUENCE [LARGE SCALE GENOMIC DNA]</scope>
    <source>
        <strain evidence="2 3">AJA276-08</strain>
    </source>
</reference>
<evidence type="ECO:0000256" key="1">
    <source>
        <dbReference type="SAM" id="MobiDB-lite"/>
    </source>
</evidence>
<proteinExistence type="predicted"/>
<evidence type="ECO:0000313" key="2">
    <source>
        <dbReference type="EMBL" id="KAL3798082.1"/>
    </source>
</evidence>
<feature type="region of interest" description="Disordered" evidence="1">
    <location>
        <begin position="120"/>
        <end position="142"/>
    </location>
</feature>
<feature type="compositionally biased region" description="Polar residues" evidence="1">
    <location>
        <begin position="124"/>
        <end position="136"/>
    </location>
</feature>
<dbReference type="EMBL" id="JALLAZ020000315">
    <property type="protein sequence ID" value="KAL3798082.1"/>
    <property type="molecule type" value="Genomic_DNA"/>
</dbReference>
<accession>A0ABD3QDB8</accession>
<evidence type="ECO:0000313" key="3">
    <source>
        <dbReference type="Proteomes" id="UP001530315"/>
    </source>
</evidence>
<name>A0ABD3QDB8_9STRA</name>
<dbReference type="InterPro" id="IPR013785">
    <property type="entry name" value="Aldolase_TIM"/>
</dbReference>
<sequence length="387" mass="42881">MHNKSDNGTLPALRGMLRNTMSRSPFGHRWWHNDPDCILLGESTKLTDDEVVSAASVVAMTGGMFLLSDDMEKVSEARLSIAQRIFPLISVTAVPLDLHSTVNSGMPSILRLWCTEKSAEENGTENTTPESSTLCHTESGETPRKILREQASKIECEFIYSPGNMDVDPYSRERSCIRVASGLGSWTVVSLSNWLEHTAKLRVSFSALVSHSIDDFVATGAPRSLRSLTADSSSPREILEHGFHVFSFWSSEYVWIPHRTLEDNDPLIKKLKPHATEIFHIKPAEPSRAQYIGSDLHFSCGFEVDSFDWSDRHVKICLKNDYKKRGSIFLYVPECDGLNSAAVTVSGKPGRVEIVARPIMGENCGGRVLRVNVGTGENADGVVSILW</sequence>
<gene>
    <name evidence="2" type="ORF">ACHAW5_010295</name>
</gene>